<gene>
    <name evidence="1" type="primary">GAL83</name>
    <name evidence="1" type="ORF">M8818_002639</name>
</gene>
<reference evidence="1" key="1">
    <citation type="submission" date="2024-02" db="EMBL/GenBank/DDBJ databases">
        <title>Metagenome Assembled Genome of Zalaria obscura JY119.</title>
        <authorList>
            <person name="Vighnesh L."/>
            <person name="Jagadeeshwari U."/>
            <person name="Venkata Ramana C."/>
            <person name="Sasikala C."/>
        </authorList>
    </citation>
    <scope>NUCLEOTIDE SEQUENCE</scope>
    <source>
        <strain evidence="1">JY119</strain>
    </source>
</reference>
<dbReference type="EMBL" id="JAMKPW020000011">
    <property type="protein sequence ID" value="KAK8213340.1"/>
    <property type="molecule type" value="Genomic_DNA"/>
</dbReference>
<organism evidence="1 2">
    <name type="scientific">Zalaria obscura</name>
    <dbReference type="NCBI Taxonomy" id="2024903"/>
    <lineage>
        <taxon>Eukaryota</taxon>
        <taxon>Fungi</taxon>
        <taxon>Dikarya</taxon>
        <taxon>Ascomycota</taxon>
        <taxon>Pezizomycotina</taxon>
        <taxon>Dothideomycetes</taxon>
        <taxon>Dothideomycetidae</taxon>
        <taxon>Dothideales</taxon>
        <taxon>Zalariaceae</taxon>
        <taxon>Zalaria</taxon>
    </lineage>
</organism>
<protein>
    <submittedName>
        <fullName evidence="1">Galactose metabolism-related protein</fullName>
    </submittedName>
</protein>
<name>A0ACC3SHJ9_9PEZI</name>
<accession>A0ACC3SHJ9</accession>
<keyword evidence="2" id="KW-1185">Reference proteome</keyword>
<dbReference type="Proteomes" id="UP001320706">
    <property type="component" value="Unassembled WGS sequence"/>
</dbReference>
<evidence type="ECO:0000313" key="1">
    <source>
        <dbReference type="EMBL" id="KAK8213340.1"/>
    </source>
</evidence>
<proteinExistence type="predicted"/>
<sequence>MGNNTSSSAKSSSTPQSPASTSHREKAHHHEPPPTRREPRRRESIQALSSGKATAAPPSANLATATAHPTSASTSQTRAMASSASPGHSGARSSTTTTPRLAAQDTAEKAMGADASRIQRPSSRNNDSSQMLEKPAAPDAKISPASRPVDVPGSTEKHSFDPLPLDPHAPGSEAFQLPPPNNFARPPRLPLPIEKEVHTPGSPIASPVASPSPIEVTDIDDGDDSSHRRSSNASSVVDEEEEQDEFSGYKDDTVSSTKTIPTVIEWRQGGDKVYVTGTFADFWKKKFRLHKNGPVKEPGVFSLIVPLPYGTHHLAFIVDGDSLTSRHLPTTVDFTNTLVNYIEVLPEDVPLDQPRAPTAAEVPPPSRPLDIRPRTVTSPEQPVSARPSPIPRPLGTSQPASPSPRTASQNQSAKATPPQQAKSAPQAKPAQSPKHYTSDIPQFMLDIDTWPPAAHSPHGSGSDNSPETRFHRATQACNGMPPPPSLPMFLGKSILNGVTPMKDDTSVLIMPNHTVLNHLATTNIKAGVLATSATTRYKRKFLTTIMYKPRSDDGD</sequence>
<comment type="caution">
    <text evidence="1">The sequence shown here is derived from an EMBL/GenBank/DDBJ whole genome shotgun (WGS) entry which is preliminary data.</text>
</comment>
<evidence type="ECO:0000313" key="2">
    <source>
        <dbReference type="Proteomes" id="UP001320706"/>
    </source>
</evidence>